<dbReference type="GeneID" id="26909878"/>
<dbReference type="EMBL" id="LGTL01000033">
    <property type="protein sequence ID" value="KPA73653.1"/>
    <property type="molecule type" value="Genomic_DNA"/>
</dbReference>
<keyword evidence="2" id="KW-1185">Reference proteome</keyword>
<dbReference type="EMBL" id="LGTL01000033">
    <property type="protein sequence ID" value="KPA73654.1"/>
    <property type="molecule type" value="Genomic_DNA"/>
</dbReference>
<evidence type="ECO:0000313" key="2">
    <source>
        <dbReference type="Proteomes" id="UP000037923"/>
    </source>
</evidence>
<dbReference type="Gene3D" id="3.10.20.90">
    <property type="entry name" value="Phosphatidylinositol 3-kinase Catalytic Subunit, Chain A, domain 1"/>
    <property type="match status" value="1"/>
</dbReference>
<sequence>MRVLVHVREKIIPLQCGDGTQQVMWLGNAAMIHYDASFGKKFGPPVSIRKEGGVQCDLEARVCDVLDDGQHVFVTLEVDEVEA</sequence>
<dbReference type="RefSeq" id="XP_015652092.1">
    <property type="nucleotide sequence ID" value="XM_015809156.1"/>
</dbReference>
<reference evidence="1 2" key="1">
    <citation type="submission" date="2015-07" db="EMBL/GenBank/DDBJ databases">
        <title>High-quality genome of monoxenous trypanosomatid Leptomonas pyrrhocoris.</title>
        <authorList>
            <person name="Flegontov P."/>
            <person name="Butenko A."/>
            <person name="Firsov S."/>
            <person name="Vlcek C."/>
            <person name="Logacheva M.D."/>
            <person name="Field M."/>
            <person name="Filatov D."/>
            <person name="Flegontova O."/>
            <person name="Gerasimov E."/>
            <person name="Jackson A.P."/>
            <person name="Kelly S."/>
            <person name="Opperdoes F."/>
            <person name="O'Reilly A."/>
            <person name="Votypka J."/>
            <person name="Yurchenko V."/>
            <person name="Lukes J."/>
        </authorList>
    </citation>
    <scope>NUCLEOTIDE SEQUENCE [LARGE SCALE GENOMIC DNA]</scope>
    <source>
        <strain evidence="1">H10</strain>
    </source>
</reference>
<dbReference type="AlphaFoldDB" id="A0A0N0DR58"/>
<proteinExistence type="predicted"/>
<gene>
    <name evidence="1" type="ORF">ABB37_09595</name>
</gene>
<organism evidence="1 2">
    <name type="scientific">Leptomonas pyrrhocoris</name>
    <name type="common">Firebug parasite</name>
    <dbReference type="NCBI Taxonomy" id="157538"/>
    <lineage>
        <taxon>Eukaryota</taxon>
        <taxon>Discoba</taxon>
        <taxon>Euglenozoa</taxon>
        <taxon>Kinetoplastea</taxon>
        <taxon>Metakinetoplastina</taxon>
        <taxon>Trypanosomatida</taxon>
        <taxon>Trypanosomatidae</taxon>
        <taxon>Leishmaniinae</taxon>
        <taxon>Leptomonas</taxon>
    </lineage>
</organism>
<name>A0A0N0DR58_LEPPY</name>
<evidence type="ECO:0000313" key="1">
    <source>
        <dbReference type="EMBL" id="KPA73654.1"/>
    </source>
</evidence>
<protein>
    <submittedName>
        <fullName evidence="1">Unspecified product</fullName>
    </submittedName>
</protein>
<dbReference type="RefSeq" id="XP_015652093.1">
    <property type="nucleotide sequence ID" value="XM_015809157.1"/>
</dbReference>
<dbReference type="OrthoDB" id="10248873at2759"/>
<dbReference type="VEuPathDB" id="TriTrypDB:LpyrH10_33_0030"/>
<accession>A0A0N0DR58</accession>
<dbReference type="OMA" id="ANDVICE"/>
<dbReference type="Proteomes" id="UP000037923">
    <property type="component" value="Unassembled WGS sequence"/>
</dbReference>
<comment type="caution">
    <text evidence="1">The sequence shown here is derived from an EMBL/GenBank/DDBJ whole genome shotgun (WGS) entry which is preliminary data.</text>
</comment>